<comment type="function">
    <text evidence="7">RNA helicase.</text>
</comment>
<protein>
    <recommendedName>
        <fullName evidence="7">ATP-dependent RNA helicase</fullName>
        <ecNumber evidence="7">3.6.4.13</ecNumber>
    </recommendedName>
</protein>
<evidence type="ECO:0000256" key="1">
    <source>
        <dbReference type="ARBA" id="ARBA00022741"/>
    </source>
</evidence>
<evidence type="ECO:0000256" key="5">
    <source>
        <dbReference type="ARBA" id="ARBA00022884"/>
    </source>
</evidence>
<keyword evidence="3 6" id="KW-0347">Helicase</keyword>
<dbReference type="InterPro" id="IPR027417">
    <property type="entry name" value="P-loop_NTPase"/>
</dbReference>
<feature type="domain" description="Helicase C-terminal" evidence="9">
    <location>
        <begin position="420"/>
        <end position="568"/>
    </location>
</feature>
<dbReference type="GO" id="GO:0003723">
    <property type="term" value="F:RNA binding"/>
    <property type="evidence" value="ECO:0007669"/>
    <property type="project" value="UniProtKB-UniRule"/>
</dbReference>
<dbReference type="PROSITE" id="PS00039">
    <property type="entry name" value="DEAD_ATP_HELICASE"/>
    <property type="match status" value="1"/>
</dbReference>
<dbReference type="AlphaFoldDB" id="A0AAN7SLF6"/>
<dbReference type="GO" id="GO:0016787">
    <property type="term" value="F:hydrolase activity"/>
    <property type="evidence" value="ECO:0007669"/>
    <property type="project" value="UniProtKB-KW"/>
</dbReference>
<dbReference type="SMART" id="SM00487">
    <property type="entry name" value="DEXDc"/>
    <property type="match status" value="1"/>
</dbReference>
<dbReference type="Pfam" id="PF00271">
    <property type="entry name" value="Helicase_C"/>
    <property type="match status" value="1"/>
</dbReference>
<dbReference type="SMART" id="SM00490">
    <property type="entry name" value="HELICc"/>
    <property type="match status" value="1"/>
</dbReference>
<dbReference type="InterPro" id="IPR014001">
    <property type="entry name" value="Helicase_ATP-bd"/>
</dbReference>
<evidence type="ECO:0000259" key="9">
    <source>
        <dbReference type="PROSITE" id="PS51194"/>
    </source>
</evidence>
<sequence>MELFVVNRHGEENKTVDEETNIARILKRIEKRKRQRAKRKEKQSAIINKTREIRTEKRQSKLKEGNGIEFISPALDDTEQELTNQSHFKTEASTLKGFTILGSDKYDKKPKIKRVLPRWLSNPTIISVNLQNLEHKVSNTKCLDKDLKRKLKMNGIKYLFPVQAEIVPWLIQSHQQSDIISPRDICVSAPTGSGKTLAFVLPVVQALKNHWTKKIRALVILPTQDLAFQVFKTFEKYVQGTSLSVSVITGKCTFAAEQNELIFENKTFGYLSRTDILICTAGRLVDHLNETKGFDLTHLKYLIIDEADRVLDTVQNDWLYHLEKHIYQNDYHNQNFKVLNLFTLQRRRAPQKLLFSATLSQDPEKIQKLSLFQPKLFTSVIHSDNINVEVNVDSFIGKYTTPKELTEKYIECSVDLKPLVLYQFIKQENLRKTIIFTHSVESTHRLTIVLQSLFQGQLNIREVSSRLETKKRNKLIEDFTKGNIDMIICTDKLARGVDLIGVQCVISYSVPKFLKTYIHRAGRTARAGELGLAVTLLSKTELNNFMNLLKEVGKNHLEEIKISNEGLESLGEKYKQALENLKDTVSKEGGQTLRKIKLAKRQLKKS</sequence>
<keyword evidence="1 6" id="KW-0547">Nucleotide-binding</keyword>
<dbReference type="EC" id="3.6.4.13" evidence="7"/>
<keyword evidence="2 6" id="KW-0378">Hydrolase</keyword>
<dbReference type="GO" id="GO:0003724">
    <property type="term" value="F:RNA helicase activity"/>
    <property type="evidence" value="ECO:0007669"/>
    <property type="project" value="UniProtKB-EC"/>
</dbReference>
<keyword evidence="5 7" id="KW-0694">RNA-binding</keyword>
<comment type="similarity">
    <text evidence="6">Belongs to the DEAD box helicase family.</text>
</comment>
<dbReference type="InterPro" id="IPR001650">
    <property type="entry name" value="Helicase_C-like"/>
</dbReference>
<accession>A0AAN7SLF6</accession>
<dbReference type="CDD" id="cd17956">
    <property type="entry name" value="DEADc_DDX51"/>
    <property type="match status" value="1"/>
</dbReference>
<dbReference type="PROSITE" id="PS51192">
    <property type="entry name" value="HELICASE_ATP_BIND_1"/>
    <property type="match status" value="1"/>
</dbReference>
<dbReference type="SUPFAM" id="SSF52540">
    <property type="entry name" value="P-loop containing nucleoside triphosphate hydrolases"/>
    <property type="match status" value="1"/>
</dbReference>
<feature type="domain" description="Helicase ATP-binding" evidence="8">
    <location>
        <begin position="176"/>
        <end position="377"/>
    </location>
</feature>
<organism evidence="10 11">
    <name type="scientific">Aquatica leii</name>
    <dbReference type="NCBI Taxonomy" id="1421715"/>
    <lineage>
        <taxon>Eukaryota</taxon>
        <taxon>Metazoa</taxon>
        <taxon>Ecdysozoa</taxon>
        <taxon>Arthropoda</taxon>
        <taxon>Hexapoda</taxon>
        <taxon>Insecta</taxon>
        <taxon>Pterygota</taxon>
        <taxon>Neoptera</taxon>
        <taxon>Endopterygota</taxon>
        <taxon>Coleoptera</taxon>
        <taxon>Polyphaga</taxon>
        <taxon>Elateriformia</taxon>
        <taxon>Elateroidea</taxon>
        <taxon>Lampyridae</taxon>
        <taxon>Luciolinae</taxon>
        <taxon>Aquatica</taxon>
    </lineage>
</organism>
<evidence type="ECO:0000256" key="3">
    <source>
        <dbReference type="ARBA" id="ARBA00022806"/>
    </source>
</evidence>
<dbReference type="PANTHER" id="PTHR24031">
    <property type="entry name" value="RNA HELICASE"/>
    <property type="match status" value="1"/>
</dbReference>
<comment type="domain">
    <text evidence="7">The Q motif is unique to and characteristic of the DEAD box family of RNA helicases and controls ATP binding and hydrolysis.</text>
</comment>
<dbReference type="Gene3D" id="3.40.50.300">
    <property type="entry name" value="P-loop containing nucleotide triphosphate hydrolases"/>
    <property type="match status" value="2"/>
</dbReference>
<evidence type="ECO:0000256" key="2">
    <source>
        <dbReference type="ARBA" id="ARBA00022801"/>
    </source>
</evidence>
<evidence type="ECO:0000259" key="8">
    <source>
        <dbReference type="PROSITE" id="PS51192"/>
    </source>
</evidence>
<dbReference type="InterPro" id="IPR011545">
    <property type="entry name" value="DEAD/DEAH_box_helicase_dom"/>
</dbReference>
<keyword evidence="11" id="KW-1185">Reference proteome</keyword>
<dbReference type="EMBL" id="JARPUR010000001">
    <property type="protein sequence ID" value="KAK4885389.1"/>
    <property type="molecule type" value="Genomic_DNA"/>
</dbReference>
<reference evidence="11" key="1">
    <citation type="submission" date="2023-01" db="EMBL/GenBank/DDBJ databases">
        <title>Key to firefly adult light organ development and bioluminescence: homeobox transcription factors regulate luciferase expression and transportation to peroxisome.</title>
        <authorList>
            <person name="Fu X."/>
        </authorList>
    </citation>
    <scope>NUCLEOTIDE SEQUENCE [LARGE SCALE GENOMIC DNA]</scope>
</reference>
<proteinExistence type="inferred from homology"/>
<keyword evidence="4 6" id="KW-0067">ATP-binding</keyword>
<evidence type="ECO:0000256" key="6">
    <source>
        <dbReference type="RuleBase" id="RU000492"/>
    </source>
</evidence>
<dbReference type="PROSITE" id="PS51194">
    <property type="entry name" value="HELICASE_CTER"/>
    <property type="match status" value="1"/>
</dbReference>
<dbReference type="Proteomes" id="UP001353858">
    <property type="component" value="Unassembled WGS sequence"/>
</dbReference>
<gene>
    <name evidence="10" type="ORF">RN001_001660</name>
</gene>
<evidence type="ECO:0000256" key="4">
    <source>
        <dbReference type="ARBA" id="ARBA00022840"/>
    </source>
</evidence>
<evidence type="ECO:0000313" key="11">
    <source>
        <dbReference type="Proteomes" id="UP001353858"/>
    </source>
</evidence>
<dbReference type="InterPro" id="IPR000629">
    <property type="entry name" value="RNA-helicase_DEAD-box_CS"/>
</dbReference>
<dbReference type="GO" id="GO:0005524">
    <property type="term" value="F:ATP binding"/>
    <property type="evidence" value="ECO:0007669"/>
    <property type="project" value="UniProtKB-UniRule"/>
</dbReference>
<dbReference type="Pfam" id="PF00270">
    <property type="entry name" value="DEAD"/>
    <property type="match status" value="1"/>
</dbReference>
<dbReference type="CDD" id="cd18787">
    <property type="entry name" value="SF2_C_DEAD"/>
    <property type="match status" value="1"/>
</dbReference>
<evidence type="ECO:0000313" key="10">
    <source>
        <dbReference type="EMBL" id="KAK4885389.1"/>
    </source>
</evidence>
<name>A0AAN7SLF6_9COLE</name>
<comment type="catalytic activity">
    <reaction evidence="7">
        <text>ATP + H2O = ADP + phosphate + H(+)</text>
        <dbReference type="Rhea" id="RHEA:13065"/>
        <dbReference type="ChEBI" id="CHEBI:15377"/>
        <dbReference type="ChEBI" id="CHEBI:15378"/>
        <dbReference type="ChEBI" id="CHEBI:30616"/>
        <dbReference type="ChEBI" id="CHEBI:43474"/>
        <dbReference type="ChEBI" id="CHEBI:456216"/>
        <dbReference type="EC" id="3.6.4.13"/>
    </reaction>
</comment>
<comment type="caution">
    <text evidence="10">The sequence shown here is derived from an EMBL/GenBank/DDBJ whole genome shotgun (WGS) entry which is preliminary data.</text>
</comment>
<evidence type="ECO:0000256" key="7">
    <source>
        <dbReference type="RuleBase" id="RU365068"/>
    </source>
</evidence>